<evidence type="ECO:0008006" key="3">
    <source>
        <dbReference type="Google" id="ProtNLM"/>
    </source>
</evidence>
<gene>
    <name evidence="1" type="ORF">ROI90_06690</name>
</gene>
<dbReference type="RefSeq" id="WP_315997564.1">
    <property type="nucleotide sequence ID" value="NZ_JAWDJT010000003.1"/>
</dbReference>
<name>A0ABU3TFC9_9BACT</name>
<organism evidence="1 2">
    <name type="scientific">Hymenobacter endophyticus</name>
    <dbReference type="NCBI Taxonomy" id="3076335"/>
    <lineage>
        <taxon>Bacteria</taxon>
        <taxon>Pseudomonadati</taxon>
        <taxon>Bacteroidota</taxon>
        <taxon>Cytophagia</taxon>
        <taxon>Cytophagales</taxon>
        <taxon>Hymenobacteraceae</taxon>
        <taxon>Hymenobacter</taxon>
    </lineage>
</organism>
<dbReference type="EMBL" id="JAWDJT010000003">
    <property type="protein sequence ID" value="MDU0370075.1"/>
    <property type="molecule type" value="Genomic_DNA"/>
</dbReference>
<keyword evidence="2" id="KW-1185">Reference proteome</keyword>
<reference evidence="1 2" key="1">
    <citation type="submission" date="2023-10" db="EMBL/GenBank/DDBJ databases">
        <title>Hymenobacter endophyticus sp. nov., an isolate from the leaf tissues of wheat.</title>
        <authorList>
            <person name="Dai Y."/>
        </authorList>
    </citation>
    <scope>NUCLEOTIDE SEQUENCE [LARGE SCALE GENOMIC DNA]</scope>
    <source>
        <strain evidence="1 2">ZK17L-C2</strain>
    </source>
</reference>
<sequence>MPFSSAPPTLLYENPAGRLLADSKGFLRVEWLPGSHDQVAVQQLLEQELGILQKTGWGRVLSKLEHLGPQAPETIDWTLHNWLPRAAGSCSYRWGALLVAGNEQAVAASRAVLEKAGSQYRIQFQFFSCELSAEQWLLAQY</sequence>
<dbReference type="Proteomes" id="UP001250698">
    <property type="component" value="Unassembled WGS sequence"/>
</dbReference>
<protein>
    <recommendedName>
        <fullName evidence="3">STAS/SEC14 domain-containing protein</fullName>
    </recommendedName>
</protein>
<accession>A0ABU3TFC9</accession>
<evidence type="ECO:0000313" key="1">
    <source>
        <dbReference type="EMBL" id="MDU0370075.1"/>
    </source>
</evidence>
<evidence type="ECO:0000313" key="2">
    <source>
        <dbReference type="Proteomes" id="UP001250698"/>
    </source>
</evidence>
<comment type="caution">
    <text evidence="1">The sequence shown here is derived from an EMBL/GenBank/DDBJ whole genome shotgun (WGS) entry which is preliminary data.</text>
</comment>
<proteinExistence type="predicted"/>